<reference evidence="2 3" key="1">
    <citation type="submission" date="2020-04" db="EMBL/GenBank/DDBJ databases">
        <title>Nesterenkonia sp. nov., isolated from marine sediment.</title>
        <authorList>
            <person name="Zhang G."/>
        </authorList>
    </citation>
    <scope>NUCLEOTIDE SEQUENCE [LARGE SCALE GENOMIC DNA]</scope>
    <source>
        <strain evidence="2 3">MY13</strain>
    </source>
</reference>
<dbReference type="Proteomes" id="UP000523139">
    <property type="component" value="Unassembled WGS sequence"/>
</dbReference>
<keyword evidence="1" id="KW-1133">Transmembrane helix</keyword>
<sequence length="125" mass="13910">MDEETRARYRRWLGWLVLALVLGYAGLEMPMPWRVVTIVASLAGVIGAIVLLVKCLRAKAPAMLSVSAVVVMVCCGFFLLSAVMQAIFWNASVEFDECLRTAVTERATNACYEDYEQSITSLQLR</sequence>
<keyword evidence="1" id="KW-0472">Membrane</keyword>
<keyword evidence="3" id="KW-1185">Reference proteome</keyword>
<evidence type="ECO:0000256" key="1">
    <source>
        <dbReference type="SAM" id="Phobius"/>
    </source>
</evidence>
<accession>A0A7X8YE11</accession>
<protein>
    <submittedName>
        <fullName evidence="2">Cytochrome d ubiquinol oxidase subunit II</fullName>
    </submittedName>
</protein>
<proteinExistence type="predicted"/>
<gene>
    <name evidence="2" type="ORF">HGQ17_08310</name>
</gene>
<evidence type="ECO:0000313" key="2">
    <source>
        <dbReference type="EMBL" id="NLS10000.1"/>
    </source>
</evidence>
<comment type="caution">
    <text evidence="2">The sequence shown here is derived from an EMBL/GenBank/DDBJ whole genome shotgun (WGS) entry which is preliminary data.</text>
</comment>
<keyword evidence="1" id="KW-0812">Transmembrane</keyword>
<feature type="transmembrane region" description="Helical" evidence="1">
    <location>
        <begin position="12"/>
        <end position="27"/>
    </location>
</feature>
<feature type="transmembrane region" description="Helical" evidence="1">
    <location>
        <begin position="33"/>
        <end position="53"/>
    </location>
</feature>
<organism evidence="2 3">
    <name type="scientific">Nesterenkonia sedimenti</name>
    <dbReference type="NCBI Taxonomy" id="1463632"/>
    <lineage>
        <taxon>Bacteria</taxon>
        <taxon>Bacillati</taxon>
        <taxon>Actinomycetota</taxon>
        <taxon>Actinomycetes</taxon>
        <taxon>Micrococcales</taxon>
        <taxon>Micrococcaceae</taxon>
        <taxon>Nesterenkonia</taxon>
    </lineage>
</organism>
<dbReference type="EMBL" id="JABAHY010000006">
    <property type="protein sequence ID" value="NLS10000.1"/>
    <property type="molecule type" value="Genomic_DNA"/>
</dbReference>
<name>A0A7X8YE11_9MICC</name>
<dbReference type="RefSeq" id="WP_168887479.1">
    <property type="nucleotide sequence ID" value="NZ_JABAHY010000006.1"/>
</dbReference>
<feature type="transmembrane region" description="Helical" evidence="1">
    <location>
        <begin position="65"/>
        <end position="89"/>
    </location>
</feature>
<evidence type="ECO:0000313" key="3">
    <source>
        <dbReference type="Proteomes" id="UP000523139"/>
    </source>
</evidence>
<dbReference type="AlphaFoldDB" id="A0A7X8YE11"/>